<sequence>MLSEFHFRYYVIGYEERMELMRAAILGLRGTPYHVGLFFFDIFFPPDYPHELPVHYKSGGLRLNPNLSTVLRVLLSLQALVLHEKPYFNEAGYVEEIGKVDGERNSITYMNALLQSCKSMLYILRKPPKHFEVLLEEHFAQRSHHVLNACKAIWMVHRLVTLTSMERLPAKAAKLIPLDSKLCMQNFYHNSYVASTKMGLIAASFSTRLNE</sequence>
<evidence type="ECO:0000259" key="3">
    <source>
        <dbReference type="Pfam" id="PF00179"/>
    </source>
</evidence>
<evidence type="ECO:0000256" key="1">
    <source>
        <dbReference type="ARBA" id="ARBA00022679"/>
    </source>
</evidence>
<dbReference type="AlphaFoldDB" id="A0AAV8RHD9"/>
<protein>
    <recommendedName>
        <fullName evidence="3">UBC core domain-containing protein</fullName>
    </recommendedName>
</protein>
<dbReference type="PANTHER" id="PTHR46116">
    <property type="entry name" value="(E3-INDEPENDENT) E2 UBIQUITIN-CONJUGATING ENZYME"/>
    <property type="match status" value="1"/>
</dbReference>
<dbReference type="Pfam" id="PF00179">
    <property type="entry name" value="UQ_con"/>
    <property type="match status" value="1"/>
</dbReference>
<keyword evidence="1" id="KW-0808">Transferase</keyword>
<proteinExistence type="predicted"/>
<reference evidence="4 5" key="1">
    <citation type="submission" date="2022-12" db="EMBL/GenBank/DDBJ databases">
        <title>Chromosome-scale assembly of the Ensete ventricosum genome.</title>
        <authorList>
            <person name="Dussert Y."/>
            <person name="Stocks J."/>
            <person name="Wendawek A."/>
            <person name="Woldeyes F."/>
            <person name="Nichols R.A."/>
            <person name="Borrell J.S."/>
        </authorList>
    </citation>
    <scope>NUCLEOTIDE SEQUENCE [LARGE SCALE GENOMIC DNA]</scope>
    <source>
        <strain evidence="5">cv. Maze</strain>
        <tissue evidence="4">Seeds</tissue>
    </source>
</reference>
<organism evidence="4 5">
    <name type="scientific">Ensete ventricosum</name>
    <name type="common">Abyssinian banana</name>
    <name type="synonym">Musa ensete</name>
    <dbReference type="NCBI Taxonomy" id="4639"/>
    <lineage>
        <taxon>Eukaryota</taxon>
        <taxon>Viridiplantae</taxon>
        <taxon>Streptophyta</taxon>
        <taxon>Embryophyta</taxon>
        <taxon>Tracheophyta</taxon>
        <taxon>Spermatophyta</taxon>
        <taxon>Magnoliopsida</taxon>
        <taxon>Liliopsida</taxon>
        <taxon>Zingiberales</taxon>
        <taxon>Musaceae</taxon>
        <taxon>Ensete</taxon>
    </lineage>
</organism>
<dbReference type="EMBL" id="JAQQAF010000003">
    <property type="protein sequence ID" value="KAJ8499533.1"/>
    <property type="molecule type" value="Genomic_DNA"/>
</dbReference>
<dbReference type="InterPro" id="IPR016135">
    <property type="entry name" value="UBQ-conjugating_enzyme/RWD"/>
</dbReference>
<keyword evidence="2" id="KW-0833">Ubl conjugation pathway</keyword>
<dbReference type="PANTHER" id="PTHR46116:SF15">
    <property type="entry name" value="(E3-INDEPENDENT) E2 UBIQUITIN-CONJUGATING ENZYME"/>
    <property type="match status" value="1"/>
</dbReference>
<feature type="domain" description="UBC core" evidence="3">
    <location>
        <begin position="16"/>
        <end position="69"/>
    </location>
</feature>
<dbReference type="SUPFAM" id="SSF54495">
    <property type="entry name" value="UBC-like"/>
    <property type="match status" value="1"/>
</dbReference>
<evidence type="ECO:0000313" key="5">
    <source>
        <dbReference type="Proteomes" id="UP001222027"/>
    </source>
</evidence>
<name>A0AAV8RHD9_ENSVE</name>
<keyword evidence="5" id="KW-1185">Reference proteome</keyword>
<dbReference type="GO" id="GO:0061631">
    <property type="term" value="F:ubiquitin conjugating enzyme activity"/>
    <property type="evidence" value="ECO:0007669"/>
    <property type="project" value="TreeGrafter"/>
</dbReference>
<dbReference type="Gene3D" id="3.10.110.10">
    <property type="entry name" value="Ubiquitin Conjugating Enzyme"/>
    <property type="match status" value="1"/>
</dbReference>
<dbReference type="Proteomes" id="UP001222027">
    <property type="component" value="Unassembled WGS sequence"/>
</dbReference>
<comment type="caution">
    <text evidence="4">The sequence shown here is derived from an EMBL/GenBank/DDBJ whole genome shotgun (WGS) entry which is preliminary data.</text>
</comment>
<evidence type="ECO:0000313" key="4">
    <source>
        <dbReference type="EMBL" id="KAJ8499533.1"/>
    </source>
</evidence>
<accession>A0AAV8RHD9</accession>
<evidence type="ECO:0000256" key="2">
    <source>
        <dbReference type="ARBA" id="ARBA00022786"/>
    </source>
</evidence>
<gene>
    <name evidence="4" type="ORF">OPV22_010085</name>
</gene>
<dbReference type="InterPro" id="IPR000608">
    <property type="entry name" value="UBC"/>
</dbReference>